<keyword evidence="1" id="KW-1133">Transmembrane helix</keyword>
<feature type="transmembrane region" description="Helical" evidence="1">
    <location>
        <begin position="42"/>
        <end position="61"/>
    </location>
</feature>
<keyword evidence="4" id="KW-1185">Reference proteome</keyword>
<dbReference type="SUPFAM" id="SSF46894">
    <property type="entry name" value="C-terminal effector domain of the bipartite response regulators"/>
    <property type="match status" value="1"/>
</dbReference>
<reference evidence="3 4" key="1">
    <citation type="submission" date="2024-07" db="EMBL/GenBank/DDBJ databases">
        <title>Luteimonas salilacus sp. nov., isolated from the shore soil of Salt Lake in Tibet of China.</title>
        <authorList>
            <person name="Zhang X."/>
            <person name="Li A."/>
        </authorList>
    </citation>
    <scope>NUCLEOTIDE SEQUENCE [LARGE SCALE GENOMIC DNA]</scope>
    <source>
        <strain evidence="3 4">B3-2-R+30</strain>
    </source>
</reference>
<dbReference type="Pfam" id="PF00196">
    <property type="entry name" value="GerE"/>
    <property type="match status" value="1"/>
</dbReference>
<evidence type="ECO:0000313" key="4">
    <source>
        <dbReference type="Proteomes" id="UP001566331"/>
    </source>
</evidence>
<gene>
    <name evidence="3" type="ORF">AB6713_07115</name>
</gene>
<dbReference type="InterPro" id="IPR000792">
    <property type="entry name" value="Tscrpt_reg_LuxR_C"/>
</dbReference>
<organism evidence="3 4">
    <name type="scientific">Luteimonas salinilitoris</name>
    <dbReference type="NCBI Taxonomy" id="3237697"/>
    <lineage>
        <taxon>Bacteria</taxon>
        <taxon>Pseudomonadati</taxon>
        <taxon>Pseudomonadota</taxon>
        <taxon>Gammaproteobacteria</taxon>
        <taxon>Lysobacterales</taxon>
        <taxon>Lysobacteraceae</taxon>
        <taxon>Luteimonas</taxon>
    </lineage>
</organism>
<dbReference type="SMART" id="SM00421">
    <property type="entry name" value="HTH_LUXR"/>
    <property type="match status" value="1"/>
</dbReference>
<comment type="caution">
    <text evidence="3">The sequence shown here is derived from an EMBL/GenBank/DDBJ whole genome shotgun (WGS) entry which is preliminary data.</text>
</comment>
<dbReference type="PRINTS" id="PR00038">
    <property type="entry name" value="HTHLUXR"/>
</dbReference>
<dbReference type="InterPro" id="IPR036388">
    <property type="entry name" value="WH-like_DNA-bd_sf"/>
</dbReference>
<evidence type="ECO:0000313" key="3">
    <source>
        <dbReference type="EMBL" id="MEZ0474387.1"/>
    </source>
</evidence>
<sequence>MSEFIDTRTRVWAIVAIIVGVALLLGLELIEEPDTTPLELLLELVDILPIVLASVGVVLLFRVTRRQRDDHLQVIRDLEVARLQGQRWRADSRALLDGLGQAIETQFSRWNFTEAEREVALLLLKGLSSKEIAAVRAVSVRTIHEQARSIYSKAGLTGRAALSAFFLEDLLAPIEGLGGSAD</sequence>
<feature type="domain" description="HTH luxR-type" evidence="2">
    <location>
        <begin position="109"/>
        <end position="166"/>
    </location>
</feature>
<dbReference type="Proteomes" id="UP001566331">
    <property type="component" value="Unassembled WGS sequence"/>
</dbReference>
<dbReference type="InterPro" id="IPR016032">
    <property type="entry name" value="Sig_transdc_resp-reg_C-effctor"/>
</dbReference>
<name>A0ABV4HNS2_9GAMM</name>
<accession>A0ABV4HNS2</accession>
<keyword evidence="1" id="KW-0812">Transmembrane</keyword>
<dbReference type="RefSeq" id="WP_370563545.1">
    <property type="nucleotide sequence ID" value="NZ_JBFWIB010000004.1"/>
</dbReference>
<evidence type="ECO:0000256" key="1">
    <source>
        <dbReference type="SAM" id="Phobius"/>
    </source>
</evidence>
<dbReference type="Gene3D" id="1.10.10.10">
    <property type="entry name" value="Winged helix-like DNA-binding domain superfamily/Winged helix DNA-binding domain"/>
    <property type="match status" value="1"/>
</dbReference>
<feature type="transmembrane region" description="Helical" evidence="1">
    <location>
        <begin position="12"/>
        <end position="30"/>
    </location>
</feature>
<evidence type="ECO:0000259" key="2">
    <source>
        <dbReference type="SMART" id="SM00421"/>
    </source>
</evidence>
<protein>
    <submittedName>
        <fullName evidence="3">Helix-turn-helix transcriptional regulator</fullName>
    </submittedName>
</protein>
<proteinExistence type="predicted"/>
<keyword evidence="1" id="KW-0472">Membrane</keyword>
<dbReference type="EMBL" id="JBFWIC010000007">
    <property type="protein sequence ID" value="MEZ0474387.1"/>
    <property type="molecule type" value="Genomic_DNA"/>
</dbReference>